<dbReference type="EMBL" id="BAABEY010000025">
    <property type="protein sequence ID" value="GAA4441639.1"/>
    <property type="molecule type" value="Genomic_DNA"/>
</dbReference>
<dbReference type="SUPFAM" id="SSF56935">
    <property type="entry name" value="Porins"/>
    <property type="match status" value="1"/>
</dbReference>
<dbReference type="RefSeq" id="WP_345030046.1">
    <property type="nucleotide sequence ID" value="NZ_BAABEY010000025.1"/>
</dbReference>
<comment type="caution">
    <text evidence="2">The sequence shown here is derived from an EMBL/GenBank/DDBJ whole genome shotgun (WGS) entry which is preliminary data.</text>
</comment>
<evidence type="ECO:0000256" key="1">
    <source>
        <dbReference type="ARBA" id="ARBA00005846"/>
    </source>
</evidence>
<keyword evidence="3" id="KW-1185">Reference proteome</keyword>
<name>A0ABP8M2E4_9BACT</name>
<dbReference type="InterPro" id="IPR005362">
    <property type="entry name" value="UPF0164"/>
</dbReference>
<dbReference type="Pfam" id="PF03687">
    <property type="entry name" value="UPF0164"/>
    <property type="match status" value="1"/>
</dbReference>
<gene>
    <name evidence="2" type="ORF">GCM10023091_27200</name>
</gene>
<sequence>MRPYIRKKLVLGTIAGAFLFSGTLKAQYQENALRFSEINVNGTARFQGLGGGHAALGGDASSITANPAGLAFYSRSEVSITPGFESSKSDSRFLNTATRESKNGAFLGNVSLVIANRNRGFSQSKWKGTAMGVSFNRQQSFRRSYGYAGNSTGRRFIDHIASSANSFSDNELKAGYREDSQTGEIYLDYLEGVYYNLYAFDPESDQANAPFVPTERTSPVAPSGYVDNKGSHSQWTFSYAGNYDDKLYIGGSIGFSRISNSQNQMLDERYLSGEVFKSTRYEQWADMSGNGFNFTLGAIYKLNPDFQFGLNLSTPTFMRLRRSLYERASVELIKADDLPTVGRTNPWDFDYSQTGPFRASLGGTWFLPGQLGFVTASADYVGYKGMKISHDREADGSWNNLDGWYKNVVNPRLGVEIRHQTFRVRAGAAYFADPFAGKIVDMKEDRISFSGGIGYRGNKFFADAAVVTGNQKLGFQTFAGSDAGRTTYRDVSGLLTLGFNF</sequence>
<dbReference type="Proteomes" id="UP001501508">
    <property type="component" value="Unassembled WGS sequence"/>
</dbReference>
<proteinExistence type="inferred from homology"/>
<protein>
    <submittedName>
        <fullName evidence="2">Outer membrane protein transport protein</fullName>
    </submittedName>
</protein>
<dbReference type="Gene3D" id="2.40.160.60">
    <property type="entry name" value="Outer membrane protein transport protein (OMPP1/FadL/TodX)"/>
    <property type="match status" value="1"/>
</dbReference>
<organism evidence="2 3">
    <name type="scientific">Ravibacter arvi</name>
    <dbReference type="NCBI Taxonomy" id="2051041"/>
    <lineage>
        <taxon>Bacteria</taxon>
        <taxon>Pseudomonadati</taxon>
        <taxon>Bacteroidota</taxon>
        <taxon>Cytophagia</taxon>
        <taxon>Cytophagales</taxon>
        <taxon>Spirosomataceae</taxon>
        <taxon>Ravibacter</taxon>
    </lineage>
</organism>
<reference evidence="3" key="1">
    <citation type="journal article" date="2019" name="Int. J. Syst. Evol. Microbiol.">
        <title>The Global Catalogue of Microorganisms (GCM) 10K type strain sequencing project: providing services to taxonomists for standard genome sequencing and annotation.</title>
        <authorList>
            <consortium name="The Broad Institute Genomics Platform"/>
            <consortium name="The Broad Institute Genome Sequencing Center for Infectious Disease"/>
            <person name="Wu L."/>
            <person name="Ma J."/>
        </authorList>
    </citation>
    <scope>NUCLEOTIDE SEQUENCE [LARGE SCALE GENOMIC DNA]</scope>
    <source>
        <strain evidence="3">JCM 31920</strain>
    </source>
</reference>
<evidence type="ECO:0000313" key="3">
    <source>
        <dbReference type="Proteomes" id="UP001501508"/>
    </source>
</evidence>
<evidence type="ECO:0000313" key="2">
    <source>
        <dbReference type="EMBL" id="GAA4441639.1"/>
    </source>
</evidence>
<accession>A0ABP8M2E4</accession>
<comment type="similarity">
    <text evidence="1">Belongs to the UPF0164 family.</text>
</comment>